<accession>A0A3N4HYK8</accession>
<comment type="pathway">
    <text evidence="2">Secondary metabolite biosynthesis.</text>
</comment>
<dbReference type="AlphaFoldDB" id="A0A3N4HYK8"/>
<keyword evidence="12" id="KW-1185">Reference proteome</keyword>
<dbReference type="InterPro" id="IPR044851">
    <property type="entry name" value="Wax_synthase"/>
</dbReference>
<dbReference type="Proteomes" id="UP000275078">
    <property type="component" value="Unassembled WGS sequence"/>
</dbReference>
<evidence type="ECO:0000313" key="12">
    <source>
        <dbReference type="Proteomes" id="UP000275078"/>
    </source>
</evidence>
<protein>
    <recommendedName>
        <fullName evidence="10">Wax synthase domain-containing protein</fullName>
    </recommendedName>
</protein>
<comment type="similarity">
    <text evidence="3">Belongs to the wax synthase family.</text>
</comment>
<keyword evidence="6 9" id="KW-1133">Transmembrane helix</keyword>
<evidence type="ECO:0000256" key="3">
    <source>
        <dbReference type="ARBA" id="ARBA00007282"/>
    </source>
</evidence>
<evidence type="ECO:0000256" key="2">
    <source>
        <dbReference type="ARBA" id="ARBA00005179"/>
    </source>
</evidence>
<proteinExistence type="inferred from homology"/>
<comment type="subcellular location">
    <subcellularLocation>
        <location evidence="1">Membrane</location>
        <topology evidence="1">Multi-pass membrane protein</topology>
    </subcellularLocation>
</comment>
<feature type="transmembrane region" description="Helical" evidence="9">
    <location>
        <begin position="414"/>
        <end position="435"/>
    </location>
</feature>
<feature type="transmembrane region" description="Helical" evidence="9">
    <location>
        <begin position="20"/>
        <end position="39"/>
    </location>
</feature>
<name>A0A3N4HYK8_ASCIM</name>
<keyword evidence="4" id="KW-0808">Transferase</keyword>
<dbReference type="EMBL" id="ML119733">
    <property type="protein sequence ID" value="RPA77051.1"/>
    <property type="molecule type" value="Genomic_DNA"/>
</dbReference>
<dbReference type="PANTHER" id="PTHR31595:SF57">
    <property type="entry name" value="OS04G0481900 PROTEIN"/>
    <property type="match status" value="1"/>
</dbReference>
<feature type="region of interest" description="Disordered" evidence="8">
    <location>
        <begin position="108"/>
        <end position="131"/>
    </location>
</feature>
<evidence type="ECO:0000256" key="6">
    <source>
        <dbReference type="ARBA" id="ARBA00022989"/>
    </source>
</evidence>
<dbReference type="OrthoDB" id="1077582at2759"/>
<evidence type="ECO:0000256" key="4">
    <source>
        <dbReference type="ARBA" id="ARBA00022679"/>
    </source>
</evidence>
<evidence type="ECO:0000256" key="5">
    <source>
        <dbReference type="ARBA" id="ARBA00022692"/>
    </source>
</evidence>
<feature type="transmembrane region" description="Helical" evidence="9">
    <location>
        <begin position="278"/>
        <end position="301"/>
    </location>
</feature>
<evidence type="ECO:0000313" key="11">
    <source>
        <dbReference type="EMBL" id="RPA77051.1"/>
    </source>
</evidence>
<dbReference type="PANTHER" id="PTHR31595">
    <property type="entry name" value="LONG-CHAIN-ALCOHOL O-FATTY-ACYLTRANSFERASE 3-RELATED"/>
    <property type="match status" value="1"/>
</dbReference>
<evidence type="ECO:0000259" key="10">
    <source>
        <dbReference type="Pfam" id="PF13813"/>
    </source>
</evidence>
<evidence type="ECO:0000256" key="1">
    <source>
        <dbReference type="ARBA" id="ARBA00004141"/>
    </source>
</evidence>
<keyword evidence="5 9" id="KW-0812">Transmembrane</keyword>
<dbReference type="GO" id="GO:0016020">
    <property type="term" value="C:membrane"/>
    <property type="evidence" value="ECO:0007669"/>
    <property type="project" value="UniProtKB-SubCell"/>
</dbReference>
<evidence type="ECO:0000256" key="8">
    <source>
        <dbReference type="SAM" id="MobiDB-lite"/>
    </source>
</evidence>
<feature type="domain" description="Wax synthase" evidence="10">
    <location>
        <begin position="312"/>
        <end position="388"/>
    </location>
</feature>
<dbReference type="Pfam" id="PF13813">
    <property type="entry name" value="MBOAT_2"/>
    <property type="match status" value="1"/>
</dbReference>
<dbReference type="GO" id="GO:0006629">
    <property type="term" value="P:lipid metabolic process"/>
    <property type="evidence" value="ECO:0007669"/>
    <property type="project" value="InterPro"/>
</dbReference>
<sequence length="478" mass="52847">MGYGDLPPSARYRSPAPDNPLSFTWCLLPFILEIGALAFPISRRVVKWVIVPAIFGCYAKLMTMGSESPVAGYGIGTIIAYHALQVLDLLVFSDPQKDEGFVFYPPPYSSSGAPVDPDKADSSSDTDSEEINRQLATTHTEKTDRGIRYSDLPTTLSRLGWATTLAFSPRLLHFRNSPETHRLPASATTRAGFLHYYGLRTLALYILIDYICYYMRIIDPEYSQPIFPTSGSTYSPHLRSNPAPPSWYPTHPPSNAILATWVWSATLYCIRQGTQAGAIFIFLTLAHHLLALTMVALQPVFPGSWTEPSSYVPLFATLRLEEGLPGFWGKSWHGTFKRIFTSPADYFGIGEKSPLRFGLAFLLSGLLHSAGAWTQGRRWRGPLVFFLLQGLGGSAEVMVRNGLKKRGMTVGNSLVLRWVVGVWVVGWLFWTGRWFTDEYRLGGLWTGEPVPWSIWRGGGRGGGRRGGGLGGGGLRGRG</sequence>
<organism evidence="11 12">
    <name type="scientific">Ascobolus immersus RN42</name>
    <dbReference type="NCBI Taxonomy" id="1160509"/>
    <lineage>
        <taxon>Eukaryota</taxon>
        <taxon>Fungi</taxon>
        <taxon>Dikarya</taxon>
        <taxon>Ascomycota</taxon>
        <taxon>Pezizomycotina</taxon>
        <taxon>Pezizomycetes</taxon>
        <taxon>Pezizales</taxon>
        <taxon>Ascobolaceae</taxon>
        <taxon>Ascobolus</taxon>
    </lineage>
</organism>
<evidence type="ECO:0000256" key="9">
    <source>
        <dbReference type="SAM" id="Phobius"/>
    </source>
</evidence>
<dbReference type="InterPro" id="IPR032805">
    <property type="entry name" value="Wax_synthase_dom"/>
</dbReference>
<dbReference type="STRING" id="1160509.A0A3N4HYK8"/>
<feature type="transmembrane region" description="Helical" evidence="9">
    <location>
        <begin position="355"/>
        <end position="373"/>
    </location>
</feature>
<feature type="region of interest" description="Disordered" evidence="8">
    <location>
        <begin position="458"/>
        <end position="478"/>
    </location>
</feature>
<gene>
    <name evidence="11" type="ORF">BJ508DRAFT_364744</name>
</gene>
<dbReference type="GO" id="GO:0008374">
    <property type="term" value="F:O-acyltransferase activity"/>
    <property type="evidence" value="ECO:0007669"/>
    <property type="project" value="InterPro"/>
</dbReference>
<keyword evidence="7 9" id="KW-0472">Membrane</keyword>
<reference evidence="11 12" key="1">
    <citation type="journal article" date="2018" name="Nat. Ecol. Evol.">
        <title>Pezizomycetes genomes reveal the molecular basis of ectomycorrhizal truffle lifestyle.</title>
        <authorList>
            <person name="Murat C."/>
            <person name="Payen T."/>
            <person name="Noel B."/>
            <person name="Kuo A."/>
            <person name="Morin E."/>
            <person name="Chen J."/>
            <person name="Kohler A."/>
            <person name="Krizsan K."/>
            <person name="Balestrini R."/>
            <person name="Da Silva C."/>
            <person name="Montanini B."/>
            <person name="Hainaut M."/>
            <person name="Levati E."/>
            <person name="Barry K.W."/>
            <person name="Belfiori B."/>
            <person name="Cichocki N."/>
            <person name="Clum A."/>
            <person name="Dockter R.B."/>
            <person name="Fauchery L."/>
            <person name="Guy J."/>
            <person name="Iotti M."/>
            <person name="Le Tacon F."/>
            <person name="Lindquist E.A."/>
            <person name="Lipzen A."/>
            <person name="Malagnac F."/>
            <person name="Mello A."/>
            <person name="Molinier V."/>
            <person name="Miyauchi S."/>
            <person name="Poulain J."/>
            <person name="Riccioni C."/>
            <person name="Rubini A."/>
            <person name="Sitrit Y."/>
            <person name="Splivallo R."/>
            <person name="Traeger S."/>
            <person name="Wang M."/>
            <person name="Zifcakova L."/>
            <person name="Wipf D."/>
            <person name="Zambonelli A."/>
            <person name="Paolocci F."/>
            <person name="Nowrousian M."/>
            <person name="Ottonello S."/>
            <person name="Baldrian P."/>
            <person name="Spatafora J.W."/>
            <person name="Henrissat B."/>
            <person name="Nagy L.G."/>
            <person name="Aury J.M."/>
            <person name="Wincker P."/>
            <person name="Grigoriev I.V."/>
            <person name="Bonfante P."/>
            <person name="Martin F.M."/>
        </authorList>
    </citation>
    <scope>NUCLEOTIDE SEQUENCE [LARGE SCALE GENOMIC DNA]</scope>
    <source>
        <strain evidence="11 12">RN42</strain>
    </source>
</reference>
<evidence type="ECO:0000256" key="7">
    <source>
        <dbReference type="ARBA" id="ARBA00023136"/>
    </source>
</evidence>